<keyword evidence="4" id="KW-1185">Reference proteome</keyword>
<dbReference type="SUPFAM" id="SSF47616">
    <property type="entry name" value="GST C-terminal domain-like"/>
    <property type="match status" value="1"/>
</dbReference>
<proteinExistence type="predicted"/>
<dbReference type="Proteomes" id="UP000249829">
    <property type="component" value="Unassembled WGS sequence"/>
</dbReference>
<dbReference type="InterPro" id="IPR036282">
    <property type="entry name" value="Glutathione-S-Trfase_C_sf"/>
</dbReference>
<reference evidence="3 4" key="1">
    <citation type="submission" date="2018-02" db="EMBL/GenBank/DDBJ databases">
        <title>The genomes of Aspergillus section Nigri reveals drivers in fungal speciation.</title>
        <authorList>
            <consortium name="DOE Joint Genome Institute"/>
            <person name="Vesth T.C."/>
            <person name="Nybo J."/>
            <person name="Theobald S."/>
            <person name="Brandl J."/>
            <person name="Frisvad J.C."/>
            <person name="Nielsen K.F."/>
            <person name="Lyhne E.K."/>
            <person name="Kogle M.E."/>
            <person name="Kuo A."/>
            <person name="Riley R."/>
            <person name="Clum A."/>
            <person name="Nolan M."/>
            <person name="Lipzen A."/>
            <person name="Salamov A."/>
            <person name="Henrissat B."/>
            <person name="Wiebenga A."/>
            <person name="De vries R.P."/>
            <person name="Grigoriev I.V."/>
            <person name="Mortensen U.H."/>
            <person name="Andersen M.R."/>
            <person name="Baker S.E."/>
        </authorList>
    </citation>
    <scope>NUCLEOTIDE SEQUENCE [LARGE SCALE GENOMIC DNA]</scope>
    <source>
        <strain evidence="3 4">CBS 115571</strain>
    </source>
</reference>
<name>A0A2V5IIZ6_ASPV1</name>
<dbReference type="STRING" id="1450538.A0A2V5IIZ6"/>
<dbReference type="InterPro" id="IPR054416">
    <property type="entry name" value="GST_UstS-like_C"/>
</dbReference>
<evidence type="ECO:0000313" key="3">
    <source>
        <dbReference type="EMBL" id="PYI19716.1"/>
    </source>
</evidence>
<dbReference type="GO" id="GO:0016740">
    <property type="term" value="F:transferase activity"/>
    <property type="evidence" value="ECO:0007669"/>
    <property type="project" value="UniProtKB-KW"/>
</dbReference>
<sequence length="279" mass="30684">MSTSSPIHFFDIKSTLSGSARAWSPNTIKTRMVLNYKQLPYTQTFLSYPDIAPFLSHRGVHPQAEGRPYTLPAICYPASLSASPSGTLMDSLAIATHLEEAFPTAPSIFPSGDASYALALAVSKLMGAVWINAVPLVVPRVADFLDARGREYFIKTRSAQFGKPLSEVRPRDAREVARLLDAMKRDMAVIVMMLRGRRGNKEDGQDGGGGGPFFEGKTPGYADFLVVAVLAWFQRGDRTVWAEMLGVGDGEVRALWEACLPWVEGQGEEKDESEWEIPR</sequence>
<evidence type="ECO:0000259" key="2">
    <source>
        <dbReference type="Pfam" id="PF22041"/>
    </source>
</evidence>
<dbReference type="EMBL" id="KZ825132">
    <property type="protein sequence ID" value="PYI19716.1"/>
    <property type="molecule type" value="Genomic_DNA"/>
</dbReference>
<dbReference type="Gene3D" id="1.20.1050.10">
    <property type="match status" value="1"/>
</dbReference>
<protein>
    <submittedName>
        <fullName evidence="3">Putative glutathione S-transferase</fullName>
    </submittedName>
</protein>
<evidence type="ECO:0000259" key="1">
    <source>
        <dbReference type="Pfam" id="PF13417"/>
    </source>
</evidence>
<dbReference type="Pfam" id="PF22041">
    <property type="entry name" value="GST_C_7"/>
    <property type="match status" value="1"/>
</dbReference>
<feature type="domain" description="Glutathione S-transferase UstS-like C-terminal" evidence="2">
    <location>
        <begin position="126"/>
        <end position="262"/>
    </location>
</feature>
<dbReference type="Gene3D" id="3.40.30.10">
    <property type="entry name" value="Glutaredoxin"/>
    <property type="match status" value="1"/>
</dbReference>
<dbReference type="SUPFAM" id="SSF52833">
    <property type="entry name" value="Thioredoxin-like"/>
    <property type="match status" value="1"/>
</dbReference>
<dbReference type="InterPro" id="IPR036249">
    <property type="entry name" value="Thioredoxin-like_sf"/>
</dbReference>
<organism evidence="3 4">
    <name type="scientific">Aspergillus violaceofuscus (strain CBS 115571)</name>
    <dbReference type="NCBI Taxonomy" id="1450538"/>
    <lineage>
        <taxon>Eukaryota</taxon>
        <taxon>Fungi</taxon>
        <taxon>Dikarya</taxon>
        <taxon>Ascomycota</taxon>
        <taxon>Pezizomycotina</taxon>
        <taxon>Eurotiomycetes</taxon>
        <taxon>Eurotiomycetidae</taxon>
        <taxon>Eurotiales</taxon>
        <taxon>Aspergillaceae</taxon>
        <taxon>Aspergillus</taxon>
    </lineage>
</organism>
<dbReference type="OMA" id="DAGHQWL"/>
<evidence type="ECO:0000313" key="4">
    <source>
        <dbReference type="Proteomes" id="UP000249829"/>
    </source>
</evidence>
<accession>A0A2V5IIZ6</accession>
<dbReference type="InterPro" id="IPR004045">
    <property type="entry name" value="Glutathione_S-Trfase_N"/>
</dbReference>
<keyword evidence="3" id="KW-0808">Transferase</keyword>
<dbReference type="Pfam" id="PF13417">
    <property type="entry name" value="GST_N_3"/>
    <property type="match status" value="1"/>
</dbReference>
<gene>
    <name evidence="3" type="ORF">BO99DRAFT_442921</name>
</gene>
<feature type="domain" description="GST N-terminal" evidence="1">
    <location>
        <begin position="24"/>
        <end position="104"/>
    </location>
</feature>
<dbReference type="AlphaFoldDB" id="A0A2V5IIZ6"/>